<proteinExistence type="predicted"/>
<sequence length="236" mass="25082">MAEYGVLLTTTGGEVWVTANSSPIALQARKTAALQGTSGFNTKVTHTFPAGQPVVAFVHCTVEVEITQTISGNTITIDFLRPNATGTAYVYFFSIFPQTKPDYGLAVWDASGTLILTNETRTLSDVVTLGTAGVDASSGYNINTTLEGKWACMPAMLGLITGVVSAGGQPQPYSAIYKSMAKLEGSNTRIFARPQTTPGGNLQNVAYSNLRNVIMAINCANYDSSFSAINKIKPIY</sequence>
<name>A0AAE9BH73_9ENTR</name>
<evidence type="ECO:0000313" key="1">
    <source>
        <dbReference type="EMBL" id="TYS05226.1"/>
    </source>
</evidence>
<gene>
    <name evidence="1" type="ORF">FZC81_23140</name>
</gene>
<dbReference type="AlphaFoldDB" id="A0AAE9BH73"/>
<accession>A0AAE9BH73</accession>
<dbReference type="RefSeq" id="WP_022651262.1">
    <property type="nucleotide sequence ID" value="NZ_CAYQIB010000004.1"/>
</dbReference>
<organism evidence="1 2">
    <name type="scientific">Enterobacter hormaechei</name>
    <dbReference type="NCBI Taxonomy" id="158836"/>
    <lineage>
        <taxon>Bacteria</taxon>
        <taxon>Pseudomonadati</taxon>
        <taxon>Pseudomonadota</taxon>
        <taxon>Gammaproteobacteria</taxon>
        <taxon>Enterobacterales</taxon>
        <taxon>Enterobacteriaceae</taxon>
        <taxon>Enterobacter</taxon>
        <taxon>Enterobacter cloacae complex</taxon>
    </lineage>
</organism>
<protein>
    <recommendedName>
        <fullName evidence="3">Phage tail protein</fullName>
    </recommendedName>
</protein>
<evidence type="ECO:0008006" key="3">
    <source>
        <dbReference type="Google" id="ProtNLM"/>
    </source>
</evidence>
<evidence type="ECO:0000313" key="2">
    <source>
        <dbReference type="Proteomes" id="UP000322612"/>
    </source>
</evidence>
<reference evidence="1 2" key="1">
    <citation type="submission" date="2019-08" db="EMBL/GenBank/DDBJ databases">
        <title>Whole genome sequence analysis of bacterial isolates in patients.</title>
        <authorList>
            <person name="Jeong K.C."/>
        </authorList>
    </citation>
    <scope>NUCLEOTIDE SEQUENCE [LARGE SCALE GENOMIC DNA]</scope>
    <source>
        <strain evidence="1 2">KCJ3K342</strain>
    </source>
</reference>
<dbReference type="Proteomes" id="UP000322612">
    <property type="component" value="Unassembled WGS sequence"/>
</dbReference>
<dbReference type="EMBL" id="VTDZ01000151">
    <property type="protein sequence ID" value="TYS05226.1"/>
    <property type="molecule type" value="Genomic_DNA"/>
</dbReference>
<comment type="caution">
    <text evidence="1">The sequence shown here is derived from an EMBL/GenBank/DDBJ whole genome shotgun (WGS) entry which is preliminary data.</text>
</comment>